<evidence type="ECO:0000256" key="17">
    <source>
        <dbReference type="SAM" id="MobiDB-lite"/>
    </source>
</evidence>
<dbReference type="Pfam" id="PF00073">
    <property type="entry name" value="Rhv"/>
    <property type="match status" value="1"/>
</dbReference>
<dbReference type="InterPro" id="IPR009003">
    <property type="entry name" value="Peptidase_S1_PA"/>
</dbReference>
<evidence type="ECO:0000256" key="10">
    <source>
        <dbReference type="ARBA" id="ARBA00022801"/>
    </source>
</evidence>
<keyword evidence="4" id="KW-0167">Capsid protein</keyword>
<keyword evidence="16 18" id="KW-1133">Transmembrane helix</keyword>
<feature type="domain" description="SF3 helicase" evidence="20">
    <location>
        <begin position="1426"/>
        <end position="1593"/>
    </location>
</feature>
<dbReference type="GO" id="GO:0003724">
    <property type="term" value="F:RNA helicase activity"/>
    <property type="evidence" value="ECO:0007669"/>
    <property type="project" value="InterPro"/>
</dbReference>
<sequence length="3034" mass="338606">MSTSSMSTKNIDLSDPTSVAIAAGQGQFAELEEAALCSYNFVDVSELENEPGASSRTLSGKIKQRAAALLGVSRAYKETEQVLSTERCRFKEISEHEEIIATTFEPLRDLQGPKKQDKGKDDTTLAKHRAKFNYMAIDALRISISSLLHQGDERECIMYVCDRRIEDPFLGALALIGFPLRGMSTHVYKTGRIVCFSKHETIAPEHIQLFVYIKGPKLLKKDNAPFALNMKTSFIFGNNAENLLKHDTSMDTDGNLVAFMTQNQDIFGWLEAAQGSGYKPLSYSTNQGIHLSRSGLMRAWANPKGSISQRMNPRLPQSEDDGSEHDVSDFNALRAKPPRDDCNSLRVGIARSGITTTELDKEIHPVTHFVQDSEIEPVKAKLEAFMTKPDVGSTIDAYEKQFTRPIYVNTVEWKSTNAPGEEILALESPGDFMSTHALFGQFVKRAFCFKADFEFNIMISGNEAYSGAIKVCIDHMRRLYEADGNDNLVYHSMPGETMHASDTNGISFVVPFNSIHNMISAHDLSAHNTLGRISFRVLARLAHAIQTAPKMHVTVQVFVKHLEAKHAMWKAMEVAFPISQGTPLPSAVGQRFGREGFSSSSLGPSEINSILNQKALIGTASITKETGLRVMIATFAIHPMSSRLESGILKMSQLAAICAMYSYWRGSLVVHFEMTCSSSTRGKILFSVTPKGGAEIRGAEALHLGMGAEFDLGTAISRKFEVPFISTDNWESLGDRGLMGAFEGVWDCPVGRVFVLHPITSISDATPSVDIRCYLSPGRDFEVRGFRHIGLRTSLRPLSFGGAQMASLHRGAQFTLMGSVEIDSTSESCTLQIPSAPWYAKDEIDYTLLQNPLHWMSRFFTFWKGDISFRIVIKESDALAENWQAPITMWHNPCATMETCKLVVKKDVTLSKEGLPAEKISLKQQNAMEITAHDDERYNWRLCKLHDTKPAAEESSSTSQYTGHPPLSSHTGAVFVKFPKGGFKAKVKVYSKPEANFRYHLCGGVPSLKLDNLRPFIHPFYTTKLPTMAVKGEKLIVGRAQGLSVRSFVSGIIHSAPPSLGGAPSEKEAITKDPNFPTAPYHEEVEEPTEVATDSFLTKAQKKLKELFTRVTTHIKNSICSVFSNLTSGMLGSLFQAMLDRAMSVFKDIFGKIADILYDLMHSPATYLVLALSFTAIACYSALKFAQHTIPTSMGYFKTILIAASVGLCAVYWPQALGTLVAKFELFTEALSAYCGEIHDYFFPTYQESDTSVPSVSAHSYTPSEHGTEDLNVGKGQGKNFLFELAGIAAYVQICVTICELMGCNIRDTFKPKNLEKNMRSVSGISQGIKTLAEFKDYLYRIIMGSIMPSSAYVTISQEVGFDIREWFDDVERLTLHENRYTDLNNPDKIREIRIAYSRGLDVMGILSTVEMVHLSRMCERTFKLAKELLDETHRVKGVSGVRLDPFHLSLFGKPGVGKSFIMGRLLEDSLDLMGEPRADRSYSKTPNEEYWSGYYGQTAVKCDDLGQDLSKGFSPTYNQIIQMKTNNPFIVPMADLANKGRTFTSKYIFSTTNVDDCGTKHGLADPGAFMRRRDILARVTSEGQMIHGMVDHLRFTILDPLHPSERDLRYPENMSYADFLCVSVFEMTQYFQKQEKVLETLRGKQIGNLKPSATISQILGTLDAELAEEIVQDMEDIFHDADEVPLLPRNQEVTKDDVDEALANGVAQASSFSSFKYDFDGKPYASPYVQLFKKQAFEFAKQKKKAISDELIHEFGVHLTMGEFEAINPGNLQHYKGFSEGSLFKEFFDFMFLERLQFIGEEEFLVHFPTLTGCLIRRLVKATTFVSDENGERMELNNDYDRLALESLSYPEKTAYHLILAGIRAKKLKMVTWRSKLSDWFKGVKEACAEILQSLNPLVKFLIVLATSCGAIFLAFKGVSSVMGSALSFFRTCHEEKEFVQMSLGMLTARGRKGKKRPSFGSGDELTTRVERMISRSALATGVAQGGRTCDEVQQLLLSRMGFISNTAAGKGMVAINIGNGCLLCPLHIFEDAMEDDMMEFLWHGEKYFFVFTKDKVTQVGELDLCIIDTHSVPKRDMVLSIFMDEKELEAFSDIKCAFVSGPYNITSGSHIEDQLVALRIKQFKYMVGEQLFLSVQGWSVKHATFDGQCGSVLVSEDETVNGKVFGCLVAGTMNMKGEKVATYVPLSKQMLLKALGARAELKVGTAKSSICGVHIDPDLNVALGLSEKFLNEDKGRCGVYTPSAKMGAIHVVGCVAQEANIRCATKTSIIPSIIQHQLPRKPLTEPAILSESDPRLGDKRFDPLLDGIKKYEHQARPFHQIWRDPILETFKSDMEDWDVDLVRESFETTEPNLDVIINGIDGAEYYEGINMSTSEGYPLVLTRPDDADGKMYLFDRVQDSDKYIIKSEQLRRNYEAYGVAFQEGHPVPLVCIESPKDERRALKKIYGEPKTRLFSILPVEFNMHARRLYLDFNVLTMANRHKHGIMVGINPHSREWTEMAISLASFSPLGFNGDFANFDGMFHPDSFAMVEELATHFYQGFNATERKTLTESLTNRLSLVKGAVLSIGGGGPSGFPMTVIFNSYINLFYLMSAWSHLAMDNGRHDIQHPSFFKKFVRACVYGDDNIVSIKEEVISWYNLCTVSDFLKKAFGVTMTDGEKNEAHLAKPYGKILEFDFLKRGFVPDSQIPSLFHAPLNRVSIEEQVYWIRKGGDADALLQANVENALYEASHHGREYFNELRDTIKDAYGKIGKTSVLPTFLMCRQRWLSSDLGEVATNSTPSKASKIVATARNSFVSPVIRPYSEACIKDLIFTTTKDSLGGNKVQGPLQELIRGFYIGSNSEVFSKYSQSHFGLILDNTLSLGQTKYGRKHGVSSLQKPSFSFLSESVPILSTAWPCVIVSIDIHGGFLALVSGLLLLHATKFISTNELCKTTRRHLGRQGDVVLKHYFQFLDSKEGERIREIQTTLNLAGKRDLEGFSARAMIRKGDTLFGDETTLPRLLKSDNSSPRSSCDSYISDEILNEDDFEIDIVN</sequence>
<evidence type="ECO:0000256" key="15">
    <source>
        <dbReference type="ARBA" id="ARBA00022953"/>
    </source>
</evidence>
<evidence type="ECO:0000256" key="16">
    <source>
        <dbReference type="ARBA" id="ARBA00022989"/>
    </source>
</evidence>
<dbReference type="InterPro" id="IPR014759">
    <property type="entry name" value="Helicase_SF3_ssRNA_vir"/>
</dbReference>
<evidence type="ECO:0000256" key="13">
    <source>
        <dbReference type="ARBA" id="ARBA00022840"/>
    </source>
</evidence>
<feature type="region of interest" description="Disordered" evidence="17">
    <location>
        <begin position="305"/>
        <end position="328"/>
    </location>
</feature>
<dbReference type="SUPFAM" id="SSF88633">
    <property type="entry name" value="Positive stranded ssRNA viruses"/>
    <property type="match status" value="3"/>
</dbReference>
<feature type="region of interest" description="Disordered" evidence="17">
    <location>
        <begin position="1058"/>
        <end position="1081"/>
    </location>
</feature>
<name>A0A899J7T8_9SECO</name>
<dbReference type="InterPro" id="IPR043502">
    <property type="entry name" value="DNA/RNA_pol_sf"/>
</dbReference>
<evidence type="ECO:0000256" key="3">
    <source>
        <dbReference type="ARBA" id="ARBA00022484"/>
    </source>
</evidence>
<dbReference type="Pfam" id="PF00680">
    <property type="entry name" value="RdRP_1"/>
    <property type="match status" value="1"/>
</dbReference>
<dbReference type="InterPro" id="IPR000605">
    <property type="entry name" value="Helicase_SF3_ssDNA/RNA_vir"/>
</dbReference>
<dbReference type="GO" id="GO:0003968">
    <property type="term" value="F:RNA-directed RNA polymerase activity"/>
    <property type="evidence" value="ECO:0007669"/>
    <property type="project" value="UniProtKB-KW"/>
</dbReference>
<dbReference type="Gene3D" id="1.20.960.20">
    <property type="match status" value="1"/>
</dbReference>
<keyword evidence="18" id="KW-0472">Membrane</keyword>
<keyword evidence="8" id="KW-0548">Nucleotidyltransferase</keyword>
<evidence type="ECO:0000259" key="21">
    <source>
        <dbReference type="PROSITE" id="PS51874"/>
    </source>
</evidence>
<dbReference type="InterPro" id="IPR001676">
    <property type="entry name" value="Picornavirus_capsid"/>
</dbReference>
<dbReference type="Pfam" id="PF00910">
    <property type="entry name" value="RNA_helicase"/>
    <property type="match status" value="1"/>
</dbReference>
<keyword evidence="9" id="KW-0547">Nucleotide-binding</keyword>
<evidence type="ECO:0000313" key="22">
    <source>
        <dbReference type="EMBL" id="QSM07377.1"/>
    </source>
</evidence>
<dbReference type="InterPro" id="IPR029053">
    <property type="entry name" value="Viral_coat"/>
</dbReference>
<comment type="subcellular location">
    <subcellularLocation>
        <location evidence="1">Virion</location>
    </subcellularLocation>
</comment>
<evidence type="ECO:0000256" key="11">
    <source>
        <dbReference type="ARBA" id="ARBA00022806"/>
    </source>
</evidence>
<keyword evidence="3" id="KW-0696">RNA-directed RNA polymerase</keyword>
<dbReference type="PROSITE" id="PS51874">
    <property type="entry name" value="PCV_3C_PRO"/>
    <property type="match status" value="1"/>
</dbReference>
<keyword evidence="10" id="KW-0378">Hydrolase</keyword>
<proteinExistence type="predicted"/>
<dbReference type="GO" id="GO:0004197">
    <property type="term" value="F:cysteine-type endopeptidase activity"/>
    <property type="evidence" value="ECO:0007669"/>
    <property type="project" value="InterPro"/>
</dbReference>
<feature type="transmembrane region" description="Helical" evidence="18">
    <location>
        <begin position="1195"/>
        <end position="1213"/>
    </location>
</feature>
<evidence type="ECO:0000256" key="4">
    <source>
        <dbReference type="ARBA" id="ARBA00022561"/>
    </source>
</evidence>
<organism evidence="22">
    <name type="scientific">Dandelion yellow mosaic virus</name>
    <dbReference type="NCBI Taxonomy" id="393603"/>
    <lineage>
        <taxon>Viruses</taxon>
        <taxon>Riboviria</taxon>
        <taxon>Orthornavirae</taxon>
        <taxon>Pisuviricota</taxon>
        <taxon>Pisoniviricetes</taxon>
        <taxon>Picornavirales</taxon>
        <taxon>Secoviridae</taxon>
        <taxon>Sequivirus</taxon>
        <taxon>Sequivirus taraxaci</taxon>
    </lineage>
</organism>
<evidence type="ECO:0000256" key="8">
    <source>
        <dbReference type="ARBA" id="ARBA00022695"/>
    </source>
</evidence>
<dbReference type="GO" id="GO:0006351">
    <property type="term" value="P:DNA-templated transcription"/>
    <property type="evidence" value="ECO:0007669"/>
    <property type="project" value="InterPro"/>
</dbReference>
<dbReference type="SUPFAM" id="SSF56672">
    <property type="entry name" value="DNA/RNA polymerases"/>
    <property type="match status" value="1"/>
</dbReference>
<evidence type="ECO:0000256" key="18">
    <source>
        <dbReference type="SAM" id="Phobius"/>
    </source>
</evidence>
<keyword evidence="11" id="KW-0347">Helicase</keyword>
<dbReference type="GO" id="GO:0005524">
    <property type="term" value="F:ATP binding"/>
    <property type="evidence" value="ECO:0007669"/>
    <property type="project" value="UniProtKB-KW"/>
</dbReference>
<dbReference type="InterPro" id="IPR033703">
    <property type="entry name" value="Rhv-like"/>
</dbReference>
<evidence type="ECO:0000256" key="6">
    <source>
        <dbReference type="ARBA" id="ARBA00022679"/>
    </source>
</evidence>
<reference evidence="22" key="1">
    <citation type="submission" date="2020-06" db="EMBL/GenBank/DDBJ databases">
        <title>Molecular and biological characterization of novel and known Sequiviridae members infecting lettuce.</title>
        <authorList>
            <person name="Svanella-Dumas L."/>
            <person name="Tsarmpopoulos I."/>
            <person name="Marais A."/>
            <person name="Faure C."/>
            <person name="Theil S."/>
            <person name="Glasa M."/>
            <person name="Predajna L."/>
            <person name="Gaudin J."/>
            <person name="De Oliveira M.L."/>
            <person name="Krause-Sakate R."/>
            <person name="Candresse T."/>
        </authorList>
    </citation>
    <scope>NUCLEOTIDE SEQUENCE</scope>
    <source>
        <strain evidence="22">RNA24P-1</strain>
    </source>
</reference>
<keyword evidence="13" id="KW-0067">ATP-binding</keyword>
<dbReference type="InterPro" id="IPR007094">
    <property type="entry name" value="RNA-dir_pol_PSvirus"/>
</dbReference>
<dbReference type="CDD" id="cd23169">
    <property type="entry name" value="ps-ssRNAv-Picornavirales"/>
    <property type="match status" value="1"/>
</dbReference>
<evidence type="ECO:0000259" key="20">
    <source>
        <dbReference type="PROSITE" id="PS51218"/>
    </source>
</evidence>
<protein>
    <recommendedName>
        <fullName evidence="2">Genome polyprotein</fullName>
    </recommendedName>
</protein>
<dbReference type="InterPro" id="IPR001205">
    <property type="entry name" value="RNA-dir_pol_C"/>
</dbReference>
<accession>A0A899J7T8</accession>
<evidence type="ECO:0000256" key="2">
    <source>
        <dbReference type="ARBA" id="ARBA00020107"/>
    </source>
</evidence>
<evidence type="ECO:0000256" key="9">
    <source>
        <dbReference type="ARBA" id="ARBA00022741"/>
    </source>
</evidence>
<dbReference type="InterPro" id="IPR044067">
    <property type="entry name" value="PCV_3C_PRO"/>
</dbReference>
<keyword evidence="5" id="KW-0645">Protease</keyword>
<dbReference type="PROSITE" id="PS51218">
    <property type="entry name" value="SF3_HELICASE_2"/>
    <property type="match status" value="1"/>
</dbReference>
<dbReference type="GO" id="GO:0003723">
    <property type="term" value="F:RNA binding"/>
    <property type="evidence" value="ECO:0007669"/>
    <property type="project" value="InterPro"/>
</dbReference>
<keyword evidence="7 18" id="KW-0812">Transmembrane</keyword>
<evidence type="ECO:0000256" key="7">
    <source>
        <dbReference type="ARBA" id="ARBA00022692"/>
    </source>
</evidence>
<feature type="domain" description="RdRp catalytic" evidence="19">
    <location>
        <begin position="2510"/>
        <end position="2639"/>
    </location>
</feature>
<dbReference type="SUPFAM" id="SSF50494">
    <property type="entry name" value="Trypsin-like serine proteases"/>
    <property type="match status" value="1"/>
</dbReference>
<keyword evidence="6" id="KW-0808">Transferase</keyword>
<evidence type="ECO:0000259" key="19">
    <source>
        <dbReference type="PROSITE" id="PS50507"/>
    </source>
</evidence>
<evidence type="ECO:0000256" key="12">
    <source>
        <dbReference type="ARBA" id="ARBA00022807"/>
    </source>
</evidence>
<feature type="domain" description="Peptidase C3" evidence="21">
    <location>
        <begin position="1987"/>
        <end position="2193"/>
    </location>
</feature>
<dbReference type="CDD" id="cd00205">
    <property type="entry name" value="rhv_like"/>
    <property type="match status" value="1"/>
</dbReference>
<keyword evidence="15" id="KW-0693">Viral RNA replication</keyword>
<evidence type="ECO:0000256" key="14">
    <source>
        <dbReference type="ARBA" id="ARBA00022844"/>
    </source>
</evidence>
<evidence type="ECO:0000256" key="5">
    <source>
        <dbReference type="ARBA" id="ARBA00022670"/>
    </source>
</evidence>
<feature type="transmembrane region" description="Helical" evidence="18">
    <location>
        <begin position="1165"/>
        <end position="1183"/>
    </location>
</feature>
<dbReference type="EMBL" id="MT559283">
    <property type="protein sequence ID" value="QSM07377.1"/>
    <property type="molecule type" value="Genomic_RNA"/>
</dbReference>
<dbReference type="GO" id="GO:0005198">
    <property type="term" value="F:structural molecule activity"/>
    <property type="evidence" value="ECO:0007669"/>
    <property type="project" value="InterPro"/>
</dbReference>
<dbReference type="GO" id="GO:0019028">
    <property type="term" value="C:viral capsid"/>
    <property type="evidence" value="ECO:0007669"/>
    <property type="project" value="UniProtKB-KW"/>
</dbReference>
<dbReference type="GO" id="GO:0039694">
    <property type="term" value="P:viral RNA genome replication"/>
    <property type="evidence" value="ECO:0007669"/>
    <property type="project" value="InterPro"/>
</dbReference>
<keyword evidence="14" id="KW-0946">Virion</keyword>
<dbReference type="PROSITE" id="PS50507">
    <property type="entry name" value="RDRP_SSRNA_POS"/>
    <property type="match status" value="1"/>
</dbReference>
<dbReference type="Gene3D" id="2.60.120.20">
    <property type="match status" value="2"/>
</dbReference>
<evidence type="ECO:0000256" key="1">
    <source>
        <dbReference type="ARBA" id="ARBA00004328"/>
    </source>
</evidence>
<keyword evidence="12" id="KW-0788">Thiol protease</keyword>
<dbReference type="Gene3D" id="3.30.70.270">
    <property type="match status" value="1"/>
</dbReference>
<dbReference type="GO" id="GO:0006508">
    <property type="term" value="P:proteolysis"/>
    <property type="evidence" value="ECO:0007669"/>
    <property type="project" value="UniProtKB-KW"/>
</dbReference>
<dbReference type="InterPro" id="IPR043128">
    <property type="entry name" value="Rev_trsase/Diguanyl_cyclase"/>
</dbReference>